<feature type="region of interest" description="Disordered" evidence="2">
    <location>
        <begin position="1"/>
        <end position="21"/>
    </location>
</feature>
<dbReference type="AlphaFoldDB" id="A0A0K0F466"/>
<evidence type="ECO:0000313" key="3">
    <source>
        <dbReference type="Proteomes" id="UP000035680"/>
    </source>
</evidence>
<dbReference type="WBParaSite" id="SVE_0360200.2">
    <property type="protein sequence ID" value="SVE_0360200.2"/>
    <property type="gene ID" value="SVE_0360200"/>
</dbReference>
<evidence type="ECO:0000313" key="4">
    <source>
        <dbReference type="WBParaSite" id="SVE_0360200.2"/>
    </source>
</evidence>
<proteinExistence type="predicted"/>
<evidence type="ECO:0000256" key="2">
    <source>
        <dbReference type="SAM" id="MobiDB-lite"/>
    </source>
</evidence>
<reference evidence="3" key="1">
    <citation type="submission" date="2014-07" db="EMBL/GenBank/DDBJ databases">
        <authorList>
            <person name="Martin A.A"/>
            <person name="De Silva N."/>
        </authorList>
    </citation>
    <scope>NUCLEOTIDE SEQUENCE</scope>
</reference>
<keyword evidence="1" id="KW-0175">Coiled coil</keyword>
<accession>A0A0K0F466</accession>
<evidence type="ECO:0000256" key="1">
    <source>
        <dbReference type="SAM" id="Coils"/>
    </source>
</evidence>
<feature type="compositionally biased region" description="Basic and acidic residues" evidence="2">
    <location>
        <begin position="376"/>
        <end position="396"/>
    </location>
</feature>
<organism evidence="3 4">
    <name type="scientific">Strongyloides venezuelensis</name>
    <name type="common">Threadworm</name>
    <dbReference type="NCBI Taxonomy" id="75913"/>
    <lineage>
        <taxon>Eukaryota</taxon>
        <taxon>Metazoa</taxon>
        <taxon>Ecdysozoa</taxon>
        <taxon>Nematoda</taxon>
        <taxon>Chromadorea</taxon>
        <taxon>Rhabditida</taxon>
        <taxon>Tylenchina</taxon>
        <taxon>Panagrolaimomorpha</taxon>
        <taxon>Strongyloidoidea</taxon>
        <taxon>Strongyloididae</taxon>
        <taxon>Strongyloides</taxon>
    </lineage>
</organism>
<dbReference type="Proteomes" id="UP000035680">
    <property type="component" value="Unassembled WGS sequence"/>
</dbReference>
<name>A0A0K0F466_STRVS</name>
<reference evidence="4" key="2">
    <citation type="submission" date="2015-08" db="UniProtKB">
        <authorList>
            <consortium name="WormBaseParasite"/>
        </authorList>
    </citation>
    <scope>IDENTIFICATION</scope>
</reference>
<protein>
    <submittedName>
        <fullName evidence="4">Non-specific serine/threonine protein kinase</fullName>
    </submittedName>
</protein>
<feature type="region of interest" description="Disordered" evidence="2">
    <location>
        <begin position="374"/>
        <end position="396"/>
    </location>
</feature>
<feature type="coiled-coil region" evidence="1">
    <location>
        <begin position="1132"/>
        <end position="1159"/>
    </location>
</feature>
<sequence>MNSPFRGLKRSGNQSYPYPRTHTPVMVFRNNVRSVVTQNSPDSSPNSLSRLTFMSTDEIKKHYVPKRRPPLNWAIPTIPESLSDESLKSILSHRNDEMGNLIIDKDIKHINVQKLVEIMDKNVISNEGIDGRQSELNEFDKKNNNFVDKFKIRKYWKKQQKNKSFEERDEKDKGHTQIPRLKMKNILRMNGKEKDNSEKNDTSIDGNEEITFKKMENMPSNSNCIRGKSPLITMAQKFRLRNGKSKGFKEKSSTNVNGSTSMDFMKTFLPTNFNQYTESLKRSQSLEAKTGIYYPLELSIFDRYKNPNLMNNPIYNNISGQISEIYNKNTTHQKNATSKVIEESSLNDDYLCIYSTGEEECKVIKKEMFEDNNLSTKEEDNSSKVNENSEKCEVNDDKTCNQEEMEEDSQASFHKQNNKLTFKSFFNSKIMKSGKNKMVDEKTGEINDSSNNLNAPDNKTISLAELESKLFLQNPLNRPLAVPSKFGKSFNDDSDINMSDERLLRCTETYAPIYFQIQKAIGKGGNNDDDLCPLRIPKESFSMEKLPIILKDKYCKPFVQNEDEPPESIIKCKEFDDYCVEKIKKQLFEYIITEKNIKEKDKILDEAISVIKNDEYLLESVKNMLLSHFNENTDILDINVCEDNSNKDEKNDKIVVSDELSTKCIDDTKEEVHDSNIKLSNDAVSFASINLLTSTSSDIVIETSPEDFEIVQDDSSCKKCCLSPHKNINNEDNKLPTYSNMIYESTVIDNISPPKFIKSTYIPMIEDVIEDEFDVIEDKICKSGDGFKLDIQFCSKAPENDHKEGRKIDTPKHLSNLSPYDHASVGKSSLAPVKLKTISGLRKPGKQFFTFFSKGKKKHKKIQETLNEDKIKKAPLAQSECTRIANSPMVETPPISLFQKNSKTITEDVISGVPAVVNEEEFLTPKTPRSRANVDSSAGLIDDELNDQPMLIGNSYSMNNLGSLTSFQIDHFEVEDEYQGELMCQSLNGLTSNSNNNNELCVIRNKGMAKSITDALIANSLKDEITPESSLQSSDNINSNEKSSFKCIVKSKIVTDDEKSDTSFNSSKENQAINKNNNEEHILKCTENDETKIDIKLVEFENLPLDFSIFSYQQKLPLSNKEHESTNSFNIIKQLKQENKKLQDVIKKKDEEIRLLKEKLSIFINL</sequence>
<keyword evidence="3" id="KW-1185">Reference proteome</keyword>